<dbReference type="EMBL" id="HF951689">
    <property type="protein sequence ID" value="CCW35681.1"/>
    <property type="molecule type" value="Genomic_DNA"/>
</dbReference>
<feature type="compositionally biased region" description="Polar residues" evidence="1">
    <location>
        <begin position="114"/>
        <end position="128"/>
    </location>
</feature>
<dbReference type="KEGG" id="ccz:CCALI_01872"/>
<feature type="region of interest" description="Disordered" evidence="1">
    <location>
        <begin position="113"/>
        <end position="159"/>
    </location>
</feature>
<proteinExistence type="predicted"/>
<protein>
    <submittedName>
        <fullName evidence="2">Uncharacterized protein</fullName>
    </submittedName>
</protein>
<sequence length="159" mass="18316">MAKTLREGDRVRIVDREVTPEDVKSGLFYNHFRGLVGTIQKIYDEKEAAVVIEVESMPENIAKRHIETEERMRSKWFDSLSEEARNRLTPQERIFTLRYVVLVALKDLIPYSETKASSQGPKSSTTKQVEVAPVETPPRKTSEQLDAAEEAELARRRRN</sequence>
<evidence type="ECO:0000313" key="2">
    <source>
        <dbReference type="EMBL" id="CCW35681.1"/>
    </source>
</evidence>
<organism evidence="2 3">
    <name type="scientific">Chthonomonas calidirosea (strain DSM 23976 / ICMP 18418 / T49)</name>
    <dbReference type="NCBI Taxonomy" id="1303518"/>
    <lineage>
        <taxon>Bacteria</taxon>
        <taxon>Bacillati</taxon>
        <taxon>Armatimonadota</taxon>
        <taxon>Chthonomonadia</taxon>
        <taxon>Chthonomonadales</taxon>
        <taxon>Chthonomonadaceae</taxon>
        <taxon>Chthonomonas</taxon>
    </lineage>
</organism>
<dbReference type="RefSeq" id="WP_016483207.1">
    <property type="nucleotide sequence ID" value="NC_021487.1"/>
</dbReference>
<dbReference type="InParanoid" id="S0EYT5"/>
<dbReference type="STRING" id="454171.CP488_02218"/>
<dbReference type="OrthoDB" id="9799875at2"/>
<evidence type="ECO:0000256" key="1">
    <source>
        <dbReference type="SAM" id="MobiDB-lite"/>
    </source>
</evidence>
<gene>
    <name evidence="2" type="ORF">CCALI_01872</name>
</gene>
<keyword evidence="3" id="KW-1185">Reference proteome</keyword>
<dbReference type="Proteomes" id="UP000014227">
    <property type="component" value="Chromosome I"/>
</dbReference>
<reference evidence="3" key="1">
    <citation type="submission" date="2013-03" db="EMBL/GenBank/DDBJ databases">
        <title>Genome sequence of Chthonomonas calidirosea, the first sequenced genome from the Armatimonadetes phylum (formally candidate division OP10).</title>
        <authorList>
            <person name="Lee K.C.Y."/>
            <person name="Morgan X.C."/>
            <person name="Dunfield P.F."/>
            <person name="Tamas I."/>
            <person name="Houghton K.M."/>
            <person name="Vyssotski M."/>
            <person name="Ryan J.L.J."/>
            <person name="Lagutin K."/>
            <person name="McDonald I.R."/>
            <person name="Stott M.B."/>
        </authorList>
    </citation>
    <scope>NUCLEOTIDE SEQUENCE [LARGE SCALE GENOMIC DNA]</scope>
    <source>
        <strain evidence="3">DSM 23976 / ICMP 18418 / T49</strain>
    </source>
</reference>
<accession>S0EYT5</accession>
<dbReference type="PATRIC" id="fig|1303518.3.peg.1929"/>
<evidence type="ECO:0000313" key="3">
    <source>
        <dbReference type="Proteomes" id="UP000014227"/>
    </source>
</evidence>
<dbReference type="HOGENOM" id="CLU_1657730_0_0_0"/>
<dbReference type="AlphaFoldDB" id="S0EYT5"/>
<name>S0EYT5_CHTCT</name>